<dbReference type="GO" id="GO:0004329">
    <property type="term" value="F:formate-tetrahydrofolate ligase activity"/>
    <property type="evidence" value="ECO:0007669"/>
    <property type="project" value="UniProtKB-EC"/>
</dbReference>
<dbReference type="GO" id="GO:0005524">
    <property type="term" value="F:ATP binding"/>
    <property type="evidence" value="ECO:0007669"/>
    <property type="project" value="UniProtKB-KW"/>
</dbReference>
<dbReference type="Pfam" id="PF01268">
    <property type="entry name" value="FTHFS"/>
    <property type="match status" value="1"/>
</dbReference>
<dbReference type="Gene3D" id="3.40.50.300">
    <property type="entry name" value="P-loop containing nucleotide triphosphate hydrolases"/>
    <property type="match status" value="1"/>
</dbReference>
<keyword evidence="3" id="KW-0547">Nucleotide-binding</keyword>
<organism evidence="5 6">
    <name type="scientific">Budvicia aquatica</name>
    <dbReference type="NCBI Taxonomy" id="82979"/>
    <lineage>
        <taxon>Bacteria</taxon>
        <taxon>Pseudomonadati</taxon>
        <taxon>Pseudomonadota</taxon>
        <taxon>Gammaproteobacteria</taxon>
        <taxon>Enterobacterales</taxon>
        <taxon>Budviciaceae</taxon>
        <taxon>Budvicia</taxon>
    </lineage>
</organism>
<gene>
    <name evidence="5" type="primary">fhs_1</name>
    <name evidence="5" type="ORF">NCTC12282_04464</name>
</gene>
<proteinExistence type="predicted"/>
<evidence type="ECO:0000256" key="3">
    <source>
        <dbReference type="ARBA" id="ARBA00022741"/>
    </source>
</evidence>
<keyword evidence="4" id="KW-0067">ATP-binding</keyword>
<dbReference type="InterPro" id="IPR000559">
    <property type="entry name" value="Formate_THF_ligase"/>
</dbReference>
<dbReference type="Proteomes" id="UP000373449">
    <property type="component" value="Unassembled WGS sequence"/>
</dbReference>
<dbReference type="GO" id="GO:0006730">
    <property type="term" value="P:one-carbon metabolic process"/>
    <property type="evidence" value="ECO:0007669"/>
    <property type="project" value="UniProtKB-KW"/>
</dbReference>
<reference evidence="5 6" key="1">
    <citation type="submission" date="2019-03" db="EMBL/GenBank/DDBJ databases">
        <authorList>
            <consortium name="Pathogen Informatics"/>
        </authorList>
    </citation>
    <scope>NUCLEOTIDE SEQUENCE [LARGE SCALE GENOMIC DNA]</scope>
    <source>
        <strain evidence="5 6">NCTC12282</strain>
    </source>
</reference>
<sequence>MASIHLKPINEVAQRYGIAQEFLIPYGPSIAKIDLSLIKPQAPKGKLILVSSITPDAAGRRKNGNDYRAESGVKLYW</sequence>
<evidence type="ECO:0000256" key="1">
    <source>
        <dbReference type="ARBA" id="ARBA00022563"/>
    </source>
</evidence>
<accession>A0A484ZRE8</accession>
<evidence type="ECO:0000313" key="6">
    <source>
        <dbReference type="Proteomes" id="UP000373449"/>
    </source>
</evidence>
<evidence type="ECO:0000256" key="4">
    <source>
        <dbReference type="ARBA" id="ARBA00022840"/>
    </source>
</evidence>
<protein>
    <submittedName>
        <fullName evidence="5">Formate--tetrahydrofolate ligase</fullName>
        <ecNumber evidence="5">6.3.4.3</ecNumber>
    </submittedName>
</protein>
<keyword evidence="2 5" id="KW-0436">Ligase</keyword>
<dbReference type="AlphaFoldDB" id="A0A484ZRE8"/>
<dbReference type="InterPro" id="IPR027417">
    <property type="entry name" value="P-loop_NTPase"/>
</dbReference>
<evidence type="ECO:0000313" key="5">
    <source>
        <dbReference type="EMBL" id="VFS50351.1"/>
    </source>
</evidence>
<dbReference type="EMBL" id="CAADJA010000002">
    <property type="protein sequence ID" value="VFS50351.1"/>
    <property type="molecule type" value="Genomic_DNA"/>
</dbReference>
<evidence type="ECO:0000256" key="2">
    <source>
        <dbReference type="ARBA" id="ARBA00022598"/>
    </source>
</evidence>
<dbReference type="SUPFAM" id="SSF52540">
    <property type="entry name" value="P-loop containing nucleoside triphosphate hydrolases"/>
    <property type="match status" value="1"/>
</dbReference>
<keyword evidence="1" id="KW-0554">One-carbon metabolism</keyword>
<dbReference type="EC" id="6.3.4.3" evidence="5"/>
<name>A0A484ZRE8_9GAMM</name>